<reference evidence="3" key="2">
    <citation type="submission" date="2017-02" db="EMBL/GenBank/DDBJ databases">
        <title>Sunflower complete genome.</title>
        <authorList>
            <person name="Langlade N."/>
            <person name="Munos S."/>
        </authorList>
    </citation>
    <scope>NUCLEOTIDE SEQUENCE [LARGE SCALE GENOMIC DNA]</scope>
    <source>
        <tissue evidence="3">Leaves</tissue>
    </source>
</reference>
<dbReference type="PANTHER" id="PTHR31549:SF149">
    <property type="entry name" value="ISOPRENOID SYNTHASE DOMAIN-CONTAINING PROTEIN"/>
    <property type="match status" value="1"/>
</dbReference>
<dbReference type="EMBL" id="MNCJ02000320">
    <property type="protein sequence ID" value="KAF5807354.1"/>
    <property type="molecule type" value="Genomic_DNA"/>
</dbReference>
<reference evidence="2" key="3">
    <citation type="submission" date="2020-06" db="EMBL/GenBank/DDBJ databases">
        <title>Helianthus annuus Genome sequencing and assembly Release 2.</title>
        <authorList>
            <person name="Gouzy J."/>
            <person name="Langlade N."/>
            <person name="Munos S."/>
        </authorList>
    </citation>
    <scope>NUCLEOTIDE SEQUENCE</scope>
    <source>
        <tissue evidence="2">Leaves</tissue>
    </source>
</reference>
<dbReference type="Proteomes" id="UP000215914">
    <property type="component" value="Chromosome 5"/>
</dbReference>
<dbReference type="Pfam" id="PF03140">
    <property type="entry name" value="DUF247"/>
    <property type="match status" value="1"/>
</dbReference>
<evidence type="ECO:0000313" key="3">
    <source>
        <dbReference type="EMBL" id="OTG26367.1"/>
    </source>
</evidence>
<feature type="transmembrane region" description="Helical" evidence="1">
    <location>
        <begin position="417"/>
        <end position="436"/>
    </location>
</feature>
<reference evidence="2 4" key="1">
    <citation type="journal article" date="2017" name="Nature">
        <title>The sunflower genome provides insights into oil metabolism, flowering and Asterid evolution.</title>
        <authorList>
            <person name="Badouin H."/>
            <person name="Gouzy J."/>
            <person name="Grassa C.J."/>
            <person name="Murat F."/>
            <person name="Staton S.E."/>
            <person name="Cottret L."/>
            <person name="Lelandais-Briere C."/>
            <person name="Owens G.L."/>
            <person name="Carrere S."/>
            <person name="Mayjonade B."/>
            <person name="Legrand L."/>
            <person name="Gill N."/>
            <person name="Kane N.C."/>
            <person name="Bowers J.E."/>
            <person name="Hubner S."/>
            <person name="Bellec A."/>
            <person name="Berard A."/>
            <person name="Berges H."/>
            <person name="Blanchet N."/>
            <person name="Boniface M.C."/>
            <person name="Brunel D."/>
            <person name="Catrice O."/>
            <person name="Chaidir N."/>
            <person name="Claudel C."/>
            <person name="Donnadieu C."/>
            <person name="Faraut T."/>
            <person name="Fievet G."/>
            <person name="Helmstetter N."/>
            <person name="King M."/>
            <person name="Knapp S.J."/>
            <person name="Lai Z."/>
            <person name="Le Paslier M.C."/>
            <person name="Lippi Y."/>
            <person name="Lorenzon L."/>
            <person name="Mandel J.R."/>
            <person name="Marage G."/>
            <person name="Marchand G."/>
            <person name="Marquand E."/>
            <person name="Bret-Mestries E."/>
            <person name="Morien E."/>
            <person name="Nambeesan S."/>
            <person name="Nguyen T."/>
            <person name="Pegot-Espagnet P."/>
            <person name="Pouilly N."/>
            <person name="Raftis F."/>
            <person name="Sallet E."/>
            <person name="Schiex T."/>
            <person name="Thomas J."/>
            <person name="Vandecasteele C."/>
            <person name="Vares D."/>
            <person name="Vear F."/>
            <person name="Vautrin S."/>
            <person name="Crespi M."/>
            <person name="Mangin B."/>
            <person name="Burke J.M."/>
            <person name="Salse J."/>
            <person name="Munos S."/>
            <person name="Vincourt P."/>
            <person name="Rieseberg L.H."/>
            <person name="Langlade N.B."/>
        </authorList>
    </citation>
    <scope>NUCLEOTIDE SEQUENCE [LARGE SCALE GENOMIC DNA]</scope>
    <source>
        <strain evidence="4">cv. SF193</strain>
        <tissue evidence="2">Leaves</tissue>
    </source>
</reference>
<dbReference type="EMBL" id="CM007894">
    <property type="protein sequence ID" value="OTG26367.1"/>
    <property type="molecule type" value="Genomic_DNA"/>
</dbReference>
<name>A0A251USL3_HELAN</name>
<dbReference type="Gramene" id="mRNA:HanXRQr2_Chr05g0232701">
    <property type="protein sequence ID" value="CDS:HanXRQr2_Chr05g0232701.1"/>
    <property type="gene ID" value="HanXRQr2_Chr05g0232701"/>
</dbReference>
<sequence length="442" mass="50887">MSNHDQTQSSIDLTSNESIINWIIGSATDPNPPPPPSSTAQVRSVPSILREKHEYDKYFVPQAVSIGPYHFGEPKLQLLEKRKPDFAMKLFSNDMEALASLYIKLGDASMLKELRSFYEENTTSTYSDKVFTRMMLLDSCFILYFISSVFNENSFNFREIKSDQIFLVSEDLFMFENQIPYKLLSLVTSLAKLQVKKEILWHIRRASMLGSLKPKRNSELFENEPDHLLHLLHRNHTPDKNVRVPMNESDKKYKYQGSNFPNVNQLLDVGIRFRPCDPISLENVAFSRGWYCEFSAAVRLPPVAVDYSTKLVLLNLIAYEMRTVDSNAPFMGYVCLLQLMIINHEDVKVLRDAGVLESYLGTDNDVVDLFNEVASDLVPHNPDYSSVKEMIQRHHENWSNTPISLVMHEYRKSPWKFISLLGALIALFLTGVQTYFTVWSLK</sequence>
<evidence type="ECO:0000313" key="2">
    <source>
        <dbReference type="EMBL" id="KAF5807354.1"/>
    </source>
</evidence>
<gene>
    <name evidence="3" type="ORF">HannXRQ_Chr05g0157851</name>
    <name evidence="2" type="ORF">HanXRQr2_Chr05g0232701</name>
</gene>
<dbReference type="InterPro" id="IPR004158">
    <property type="entry name" value="DUF247_pln"/>
</dbReference>
<protein>
    <submittedName>
        <fullName evidence="3">Uncharacterized protein</fullName>
    </submittedName>
</protein>
<organism evidence="3 4">
    <name type="scientific">Helianthus annuus</name>
    <name type="common">Common sunflower</name>
    <dbReference type="NCBI Taxonomy" id="4232"/>
    <lineage>
        <taxon>Eukaryota</taxon>
        <taxon>Viridiplantae</taxon>
        <taxon>Streptophyta</taxon>
        <taxon>Embryophyta</taxon>
        <taxon>Tracheophyta</taxon>
        <taxon>Spermatophyta</taxon>
        <taxon>Magnoliopsida</taxon>
        <taxon>eudicotyledons</taxon>
        <taxon>Gunneridae</taxon>
        <taxon>Pentapetalae</taxon>
        <taxon>asterids</taxon>
        <taxon>campanulids</taxon>
        <taxon>Asterales</taxon>
        <taxon>Asteraceae</taxon>
        <taxon>Asteroideae</taxon>
        <taxon>Heliantheae alliance</taxon>
        <taxon>Heliantheae</taxon>
        <taxon>Helianthus</taxon>
    </lineage>
</organism>
<keyword evidence="1" id="KW-0472">Membrane</keyword>
<dbReference type="OMA" id="WERRITI"/>
<evidence type="ECO:0000256" key="1">
    <source>
        <dbReference type="SAM" id="Phobius"/>
    </source>
</evidence>
<dbReference type="PANTHER" id="PTHR31549">
    <property type="entry name" value="PROTEIN, PUTATIVE (DUF247)-RELATED-RELATED"/>
    <property type="match status" value="1"/>
</dbReference>
<dbReference type="OrthoDB" id="591587at2759"/>
<keyword evidence="1" id="KW-1133">Transmembrane helix</keyword>
<keyword evidence="1" id="KW-0812">Transmembrane</keyword>
<dbReference type="InParanoid" id="A0A251USL3"/>
<proteinExistence type="predicted"/>
<keyword evidence="4" id="KW-1185">Reference proteome</keyword>
<accession>A0A251USL3</accession>
<evidence type="ECO:0000313" key="4">
    <source>
        <dbReference type="Proteomes" id="UP000215914"/>
    </source>
</evidence>
<dbReference type="AlphaFoldDB" id="A0A251USL3"/>